<dbReference type="Proteomes" id="UP001234989">
    <property type="component" value="Chromosome 3"/>
</dbReference>
<evidence type="ECO:0000313" key="1">
    <source>
        <dbReference type="EMBL" id="WMV20469.1"/>
    </source>
</evidence>
<accession>A0AAF0TIS9</accession>
<name>A0AAF0TIS9_SOLVR</name>
<keyword evidence="2" id="KW-1185">Reference proteome</keyword>
<sequence>MLNVFIFSLKRKLYCGLLFFIFSKYKYGCRFYHSSLSAKFFYTMLSLTNRYFKEQIQPLPPPVHLGQISEEELKQVDSKKMAIKGQIYHISQNR</sequence>
<gene>
    <name evidence="1" type="ORF">MTR67_013854</name>
</gene>
<proteinExistence type="predicted"/>
<dbReference type="AlphaFoldDB" id="A0AAF0TIS9"/>
<reference evidence="1" key="1">
    <citation type="submission" date="2023-08" db="EMBL/GenBank/DDBJ databases">
        <title>A de novo genome assembly of Solanum verrucosum Schlechtendal, a Mexican diploid species geographically isolated from the other diploid A-genome species in potato relatives.</title>
        <authorList>
            <person name="Hosaka K."/>
        </authorList>
    </citation>
    <scope>NUCLEOTIDE SEQUENCE</scope>
    <source>
        <tissue evidence="1">Young leaves</tissue>
    </source>
</reference>
<organism evidence="1 2">
    <name type="scientific">Solanum verrucosum</name>
    <dbReference type="NCBI Taxonomy" id="315347"/>
    <lineage>
        <taxon>Eukaryota</taxon>
        <taxon>Viridiplantae</taxon>
        <taxon>Streptophyta</taxon>
        <taxon>Embryophyta</taxon>
        <taxon>Tracheophyta</taxon>
        <taxon>Spermatophyta</taxon>
        <taxon>Magnoliopsida</taxon>
        <taxon>eudicotyledons</taxon>
        <taxon>Gunneridae</taxon>
        <taxon>Pentapetalae</taxon>
        <taxon>asterids</taxon>
        <taxon>lamiids</taxon>
        <taxon>Solanales</taxon>
        <taxon>Solanaceae</taxon>
        <taxon>Solanoideae</taxon>
        <taxon>Solaneae</taxon>
        <taxon>Solanum</taxon>
    </lineage>
</organism>
<evidence type="ECO:0000313" key="2">
    <source>
        <dbReference type="Proteomes" id="UP001234989"/>
    </source>
</evidence>
<protein>
    <submittedName>
        <fullName evidence="1">Uncharacterized protein</fullName>
    </submittedName>
</protein>
<dbReference type="EMBL" id="CP133614">
    <property type="protein sequence ID" value="WMV20469.1"/>
    <property type="molecule type" value="Genomic_DNA"/>
</dbReference>